<comment type="similarity">
    <text evidence="1">Belongs to the C/M/P thioester hydrolase family.</text>
</comment>
<comment type="caution">
    <text evidence="4">The sequence shown here is derived from an EMBL/GenBank/DDBJ whole genome shotgun (WGS) entry which is preliminary data.</text>
</comment>
<keyword evidence="5" id="KW-1185">Reference proteome</keyword>
<dbReference type="EMBL" id="JAQSIP010000001">
    <property type="protein sequence ID" value="MDD0837494.1"/>
    <property type="molecule type" value="Genomic_DNA"/>
</dbReference>
<gene>
    <name evidence="4" type="ORF">PSQ40_02810</name>
</gene>
<dbReference type="Pfam" id="PF08840">
    <property type="entry name" value="BAAT_C"/>
    <property type="match status" value="1"/>
</dbReference>
<accession>A0ABT5MTY4</accession>
<organism evidence="4 5">
    <name type="scientific">Curvibacter cyanobacteriorum</name>
    <dbReference type="NCBI Taxonomy" id="3026422"/>
    <lineage>
        <taxon>Bacteria</taxon>
        <taxon>Pseudomonadati</taxon>
        <taxon>Pseudomonadota</taxon>
        <taxon>Betaproteobacteria</taxon>
        <taxon>Burkholderiales</taxon>
        <taxon>Comamonadaceae</taxon>
        <taxon>Curvibacter</taxon>
    </lineage>
</organism>
<evidence type="ECO:0000313" key="4">
    <source>
        <dbReference type="EMBL" id="MDD0837494.1"/>
    </source>
</evidence>
<protein>
    <submittedName>
        <fullName evidence="4">Acyl-CoA thioester hydrolase/BAAT C-terminal domain-containing protein</fullName>
    </submittedName>
</protein>
<dbReference type="Proteomes" id="UP001528673">
    <property type="component" value="Unassembled WGS sequence"/>
</dbReference>
<feature type="domain" description="BAAT/Acyl-CoA thioester hydrolase C-terminal" evidence="3">
    <location>
        <begin position="205"/>
        <end position="434"/>
    </location>
</feature>
<dbReference type="PANTHER" id="PTHR10824:SF4">
    <property type="entry name" value="ACYL-COENZYME A THIOESTERASE 1-LIKE"/>
    <property type="match status" value="1"/>
</dbReference>
<sequence length="448" mass="47668">MSLTPQLRVEPADALIDEPRQIRASGLRPGETVRLQSRTVRGPGVLWQAEAHFQADANGTLDLSRDAPLALPVPAYTGVSALGLIWAQAPTAPGASREVFPAEPGAALHTTLSLHRGPDTLAQALLVQQLAGPGVQRREVREHGLVGSLWTPAGPGPHPAVLVLNGSGGGINEARGALYASRGYAALALGYFKAPGLSDYISNTPLEYFETALHWLHRELRPAHGFVALSGQSRGGELVLLLGSRFPTLVSAVIGYVPSAVVNCAQNACDPALGREGWAWLHHGQPIPHIWTDNRTATWAPWDHGPEPRRHAAALLTSLQDPDAVERARIPVERIQGPVLLLSAGDDGSWPSSLYSRMVVDRLAQHQHRWPVQQVDAPEAGHSIVFPTVPTTQLTYAHPVSGRLSTTGGQPAANAQADQASWTAVLAFLQQAVADHAAAQACPPNTSH</sequence>
<dbReference type="InterPro" id="IPR016662">
    <property type="entry name" value="Acyl-CoA_thioEstase_long-chain"/>
</dbReference>
<reference evidence="4 5" key="1">
    <citation type="submission" date="2023-02" db="EMBL/GenBank/DDBJ databases">
        <title>Bacterial whole genomic sequence of Curvibacter sp. HBC61.</title>
        <authorList>
            <person name="Le V."/>
            <person name="Ko S.-R."/>
            <person name="Ahn C.-Y."/>
            <person name="Oh H.-M."/>
        </authorList>
    </citation>
    <scope>NUCLEOTIDE SEQUENCE [LARGE SCALE GENOMIC DNA]</scope>
    <source>
        <strain evidence="4 5">HBC61</strain>
    </source>
</reference>
<dbReference type="InterPro" id="IPR042490">
    <property type="entry name" value="Thio_Ohase/BAAT_N"/>
</dbReference>
<evidence type="ECO:0000259" key="3">
    <source>
        <dbReference type="Pfam" id="PF08840"/>
    </source>
</evidence>
<dbReference type="InterPro" id="IPR006862">
    <property type="entry name" value="Thio_Ohase/aa_AcTrfase"/>
</dbReference>
<evidence type="ECO:0000313" key="5">
    <source>
        <dbReference type="Proteomes" id="UP001528673"/>
    </source>
</evidence>
<evidence type="ECO:0000259" key="2">
    <source>
        <dbReference type="Pfam" id="PF04775"/>
    </source>
</evidence>
<feature type="domain" description="Acyl-CoA thioester hydrolase/bile acid-CoA amino acid N-acetyltransferase" evidence="2">
    <location>
        <begin position="17"/>
        <end position="142"/>
    </location>
</feature>
<dbReference type="RefSeq" id="WP_273948598.1">
    <property type="nucleotide sequence ID" value="NZ_JAQSIP010000001.1"/>
</dbReference>
<dbReference type="InterPro" id="IPR014940">
    <property type="entry name" value="BAAT_C"/>
</dbReference>
<dbReference type="PIRSF" id="PIRSF016521">
    <property type="entry name" value="Acyl-CoA_hydro"/>
    <property type="match status" value="1"/>
</dbReference>
<dbReference type="GO" id="GO:0016787">
    <property type="term" value="F:hydrolase activity"/>
    <property type="evidence" value="ECO:0007669"/>
    <property type="project" value="UniProtKB-KW"/>
</dbReference>
<evidence type="ECO:0000256" key="1">
    <source>
        <dbReference type="ARBA" id="ARBA00006538"/>
    </source>
</evidence>
<dbReference type="PANTHER" id="PTHR10824">
    <property type="entry name" value="ACYL-COENZYME A THIOESTERASE-RELATED"/>
    <property type="match status" value="1"/>
</dbReference>
<proteinExistence type="inferred from homology"/>
<dbReference type="Gene3D" id="3.40.50.1820">
    <property type="entry name" value="alpha/beta hydrolase"/>
    <property type="match status" value="1"/>
</dbReference>
<dbReference type="SUPFAM" id="SSF53474">
    <property type="entry name" value="alpha/beta-Hydrolases"/>
    <property type="match status" value="1"/>
</dbReference>
<dbReference type="Pfam" id="PF04775">
    <property type="entry name" value="Bile_Hydr_Trans"/>
    <property type="match status" value="1"/>
</dbReference>
<dbReference type="InterPro" id="IPR029058">
    <property type="entry name" value="AB_hydrolase_fold"/>
</dbReference>
<keyword evidence="4" id="KW-0378">Hydrolase</keyword>
<dbReference type="Gene3D" id="2.60.40.2240">
    <property type="entry name" value="Acyl-CoA thioester hydrolase/BAAT N-terminal domain"/>
    <property type="match status" value="1"/>
</dbReference>
<name>A0ABT5MTY4_9BURK</name>